<dbReference type="PANTHER" id="PTHR35936:SF6">
    <property type="entry name" value="AMINO ACID ABC TRANSPORTER SUBSTRATE-BINDING PAAT FAMILY PROTEIN"/>
    <property type="match status" value="1"/>
</dbReference>
<evidence type="ECO:0000313" key="5">
    <source>
        <dbReference type="EMBL" id="GGI71370.1"/>
    </source>
</evidence>
<reference evidence="5" key="2">
    <citation type="submission" date="2020-09" db="EMBL/GenBank/DDBJ databases">
        <authorList>
            <person name="Sun Q."/>
            <person name="Ohkuma M."/>
        </authorList>
    </citation>
    <scope>NUCLEOTIDE SEQUENCE</scope>
    <source>
        <strain evidence="5">JCM 30804</strain>
    </source>
</reference>
<comment type="caution">
    <text evidence="5">The sequence shown here is derived from an EMBL/GenBank/DDBJ whole genome shotgun (WGS) entry which is preliminary data.</text>
</comment>
<evidence type="ECO:0000256" key="1">
    <source>
        <dbReference type="ARBA" id="ARBA00010333"/>
    </source>
</evidence>
<dbReference type="InterPro" id="IPR001638">
    <property type="entry name" value="Solute-binding_3/MltF_N"/>
</dbReference>
<dbReference type="EMBL" id="BMPZ01000001">
    <property type="protein sequence ID" value="GGI71370.1"/>
    <property type="molecule type" value="Genomic_DNA"/>
</dbReference>
<dbReference type="SUPFAM" id="SSF53850">
    <property type="entry name" value="Periplasmic binding protein-like II"/>
    <property type="match status" value="1"/>
</dbReference>
<protein>
    <recommendedName>
        <fullName evidence="4">Solute-binding protein family 3/N-terminal domain-containing protein</fullName>
    </recommendedName>
</protein>
<gene>
    <name evidence="5" type="ORF">GCM10009332_05820</name>
</gene>
<dbReference type="AlphaFoldDB" id="A0A917N6Z8"/>
<evidence type="ECO:0000259" key="4">
    <source>
        <dbReference type="SMART" id="SM00062"/>
    </source>
</evidence>
<accession>A0A917N6Z8</accession>
<dbReference type="Gene3D" id="3.40.190.10">
    <property type="entry name" value="Periplasmic binding protein-like II"/>
    <property type="match status" value="2"/>
</dbReference>
<proteinExistence type="inferred from homology"/>
<reference evidence="5" key="1">
    <citation type="journal article" date="2014" name="Int. J. Syst. Evol. Microbiol.">
        <title>Complete genome sequence of Corynebacterium casei LMG S-19264T (=DSM 44701T), isolated from a smear-ripened cheese.</title>
        <authorList>
            <consortium name="US DOE Joint Genome Institute (JGI-PGF)"/>
            <person name="Walter F."/>
            <person name="Albersmeier A."/>
            <person name="Kalinowski J."/>
            <person name="Ruckert C."/>
        </authorList>
    </citation>
    <scope>NUCLEOTIDE SEQUENCE</scope>
    <source>
        <strain evidence="5">JCM 30804</strain>
    </source>
</reference>
<dbReference type="RefSeq" id="WP_188917619.1">
    <property type="nucleotide sequence ID" value="NZ_BMPZ01000001.1"/>
</dbReference>
<feature type="domain" description="Solute-binding protein family 3/N-terminal" evidence="4">
    <location>
        <begin position="27"/>
        <end position="248"/>
    </location>
</feature>
<feature type="chain" id="PRO_5036973738" description="Solute-binding protein family 3/N-terminal domain-containing protein" evidence="3">
    <location>
        <begin position="26"/>
        <end position="248"/>
    </location>
</feature>
<organism evidence="5 6">
    <name type="scientific">Shewanella gelidii</name>
    <dbReference type="NCBI Taxonomy" id="1642821"/>
    <lineage>
        <taxon>Bacteria</taxon>
        <taxon>Pseudomonadati</taxon>
        <taxon>Pseudomonadota</taxon>
        <taxon>Gammaproteobacteria</taxon>
        <taxon>Alteromonadales</taxon>
        <taxon>Shewanellaceae</taxon>
        <taxon>Shewanella</taxon>
    </lineage>
</organism>
<sequence>MKTVVLRPITVILMMVSFFSSQCVAETFRVMLHTGSFPPYFFAQGDTKSGTIRDIFGAIAQETGDHFEYIRVPFKRALHQFEAGEVDIEPMTNPAYRGVSSVPGIYSIPYTVAEEIILFNKNHYTPVDSPEDLLGQSIGVVNGYYYPKYSPYFEDGRIRALPFENENKLVQLLLAERLAQVLINKDFAQYEIQKQQLADQLTVGKPYHVLDMMIRFHPNKQEAVPRFNQAIKKLLKDGTIERIYKKYR</sequence>
<dbReference type="Proteomes" id="UP000613743">
    <property type="component" value="Unassembled WGS sequence"/>
</dbReference>
<name>A0A917N6Z8_9GAMM</name>
<dbReference type="PANTHER" id="PTHR35936">
    <property type="entry name" value="MEMBRANE-BOUND LYTIC MUREIN TRANSGLYCOSYLASE F"/>
    <property type="match status" value="1"/>
</dbReference>
<keyword evidence="6" id="KW-1185">Reference proteome</keyword>
<evidence type="ECO:0000256" key="3">
    <source>
        <dbReference type="SAM" id="SignalP"/>
    </source>
</evidence>
<dbReference type="SMART" id="SM00062">
    <property type="entry name" value="PBPb"/>
    <property type="match status" value="1"/>
</dbReference>
<evidence type="ECO:0000313" key="6">
    <source>
        <dbReference type="Proteomes" id="UP000613743"/>
    </source>
</evidence>
<evidence type="ECO:0000256" key="2">
    <source>
        <dbReference type="ARBA" id="ARBA00022729"/>
    </source>
</evidence>
<feature type="signal peptide" evidence="3">
    <location>
        <begin position="1"/>
        <end position="25"/>
    </location>
</feature>
<dbReference type="Pfam" id="PF00497">
    <property type="entry name" value="SBP_bac_3"/>
    <property type="match status" value="1"/>
</dbReference>
<keyword evidence="2 3" id="KW-0732">Signal</keyword>
<comment type="similarity">
    <text evidence="1">Belongs to the bacterial solute-binding protein 3 family.</text>
</comment>